<reference evidence="1 2" key="1">
    <citation type="submission" date="2019-09" db="EMBL/GenBank/DDBJ databases">
        <title>Actinomadura physcomitrii sp. nov., a novel actinomycete isolated from moss [Physcomitrium sphaericum (Ludw) Fuernr].</title>
        <authorList>
            <person name="Zhuang X."/>
            <person name="Liu C."/>
        </authorList>
    </citation>
    <scope>NUCLEOTIDE SEQUENCE [LARGE SCALE GENOMIC DNA]</scope>
    <source>
        <strain evidence="1 2">HMC1</strain>
    </source>
</reference>
<evidence type="ECO:0000313" key="1">
    <source>
        <dbReference type="EMBL" id="KAB2346097.1"/>
    </source>
</evidence>
<keyword evidence="2" id="KW-1185">Reference proteome</keyword>
<dbReference type="Pfam" id="PF04075">
    <property type="entry name" value="F420H2_quin_red"/>
    <property type="match status" value="1"/>
</dbReference>
<proteinExistence type="predicted"/>
<organism evidence="1 2">
    <name type="scientific">Actinomadura rudentiformis</name>
    <dbReference type="NCBI Taxonomy" id="359158"/>
    <lineage>
        <taxon>Bacteria</taxon>
        <taxon>Bacillati</taxon>
        <taxon>Actinomycetota</taxon>
        <taxon>Actinomycetes</taxon>
        <taxon>Streptosporangiales</taxon>
        <taxon>Thermomonosporaceae</taxon>
        <taxon>Actinomadura</taxon>
    </lineage>
</organism>
<dbReference type="AlphaFoldDB" id="A0A6H9YY12"/>
<gene>
    <name evidence="1" type="ORF">F8566_25705</name>
</gene>
<dbReference type="OrthoDB" id="3778270at2"/>
<dbReference type="Proteomes" id="UP000468735">
    <property type="component" value="Unassembled WGS sequence"/>
</dbReference>
<accession>A0A6H9YY12</accession>
<dbReference type="Gene3D" id="2.30.110.10">
    <property type="entry name" value="Electron Transport, Fmn-binding Protein, Chain A"/>
    <property type="match status" value="1"/>
</dbReference>
<name>A0A6H9YY12_9ACTN</name>
<sequence>MSRVLLPRSVARFNKVVTNRVQGIWAPYLPPWAVIVHRGRRSGREYRTPVNAFRSGDRLVVGLPYGADSDWVRNLIAEGHGGVERMGRVSRISNPRVLGESGADELPGPARCAVRYMDVLVADIDRAI</sequence>
<dbReference type="EMBL" id="WBMT01000012">
    <property type="protein sequence ID" value="KAB2346097.1"/>
    <property type="molecule type" value="Genomic_DNA"/>
</dbReference>
<comment type="caution">
    <text evidence="1">The sequence shown here is derived from an EMBL/GenBank/DDBJ whole genome shotgun (WGS) entry which is preliminary data.</text>
</comment>
<dbReference type="InterPro" id="IPR012349">
    <property type="entry name" value="Split_barrel_FMN-bd"/>
</dbReference>
<evidence type="ECO:0000313" key="2">
    <source>
        <dbReference type="Proteomes" id="UP000468735"/>
    </source>
</evidence>
<dbReference type="InterPro" id="IPR004378">
    <property type="entry name" value="F420H2_quin_Rdtase"/>
</dbReference>
<dbReference type="RefSeq" id="WP_151564250.1">
    <property type="nucleotide sequence ID" value="NZ_WBMT01000012.1"/>
</dbReference>
<protein>
    <submittedName>
        <fullName evidence="1">Nitroreductase family deazaflavin-dependent oxidoreductase</fullName>
    </submittedName>
</protein>
<dbReference type="GO" id="GO:0016491">
    <property type="term" value="F:oxidoreductase activity"/>
    <property type="evidence" value="ECO:0007669"/>
    <property type="project" value="InterPro"/>
</dbReference>
<dbReference type="NCBIfam" id="TIGR00026">
    <property type="entry name" value="hi_GC_TIGR00026"/>
    <property type="match status" value="1"/>
</dbReference>